<dbReference type="Gene3D" id="1.10.10.10">
    <property type="entry name" value="Winged helix-like DNA-binding domain superfamily/Winged helix DNA-binding domain"/>
    <property type="match status" value="1"/>
</dbReference>
<evidence type="ECO:0000259" key="4">
    <source>
        <dbReference type="PROSITE" id="PS51077"/>
    </source>
</evidence>
<evidence type="ECO:0000313" key="6">
    <source>
        <dbReference type="EMBL" id="TCS64562.1"/>
    </source>
</evidence>
<dbReference type="GO" id="GO:0003677">
    <property type="term" value="F:DNA binding"/>
    <property type="evidence" value="ECO:0007669"/>
    <property type="project" value="UniProtKB-KW"/>
</dbReference>
<dbReference type="InterPro" id="IPR036390">
    <property type="entry name" value="WH_DNA-bd_sf"/>
</dbReference>
<name>A0A4R3JF79_9RHOB</name>
<organism evidence="6 7">
    <name type="scientific">Primorskyibacter sedentarius</name>
    <dbReference type="NCBI Taxonomy" id="745311"/>
    <lineage>
        <taxon>Bacteria</taxon>
        <taxon>Pseudomonadati</taxon>
        <taxon>Pseudomonadota</taxon>
        <taxon>Alphaproteobacteria</taxon>
        <taxon>Rhodobacterales</taxon>
        <taxon>Roseobacteraceae</taxon>
        <taxon>Primorskyibacter</taxon>
    </lineage>
</organism>
<dbReference type="RefSeq" id="WP_243651891.1">
    <property type="nucleotide sequence ID" value="NZ_SLZU01000005.1"/>
</dbReference>
<evidence type="ECO:0000259" key="5">
    <source>
        <dbReference type="PROSITE" id="PS51078"/>
    </source>
</evidence>
<proteinExistence type="predicted"/>
<protein>
    <submittedName>
        <fullName evidence="6">IclR family transcriptional regulator</fullName>
    </submittedName>
</protein>
<sequence>MSRFFILWTLQRFAQNTTTFFEAAKPMPDAKRIPTNLRNLLILEVLAKSDRPMTAPEINEVLGLPRQTVHRLCVTLEQNGFLVRQGNSRKYQVARRLRELGSGLLQNSRDHIARRQILLDVASTVRETVNYVVPQDSGMHYLDRVEADWAFRIQLPIGTNVPFHCTASGKCFLASLAPRKRRDFVAALKLERMTDATHTQNDSLLAELAEIAEQGHSLDREEFLDGMVAIAVPVQDWNNRFVAALAFHGPTQRISLSEATSRKDLLQDAAIKLRDALFPAD</sequence>
<dbReference type="AlphaFoldDB" id="A0A4R3JF79"/>
<dbReference type="PROSITE" id="PS51078">
    <property type="entry name" value="ICLR_ED"/>
    <property type="match status" value="1"/>
</dbReference>
<feature type="domain" description="IclR-ED" evidence="5">
    <location>
        <begin position="96"/>
        <end position="279"/>
    </location>
</feature>
<dbReference type="InterPro" id="IPR029016">
    <property type="entry name" value="GAF-like_dom_sf"/>
</dbReference>
<dbReference type="InterPro" id="IPR050707">
    <property type="entry name" value="HTH_MetabolicPath_Reg"/>
</dbReference>
<dbReference type="SUPFAM" id="SSF55781">
    <property type="entry name" value="GAF domain-like"/>
    <property type="match status" value="1"/>
</dbReference>
<evidence type="ECO:0000256" key="3">
    <source>
        <dbReference type="ARBA" id="ARBA00023163"/>
    </source>
</evidence>
<dbReference type="GO" id="GO:0003700">
    <property type="term" value="F:DNA-binding transcription factor activity"/>
    <property type="evidence" value="ECO:0007669"/>
    <property type="project" value="TreeGrafter"/>
</dbReference>
<dbReference type="InterPro" id="IPR036388">
    <property type="entry name" value="WH-like_DNA-bd_sf"/>
</dbReference>
<evidence type="ECO:0000256" key="2">
    <source>
        <dbReference type="ARBA" id="ARBA00023125"/>
    </source>
</evidence>
<feature type="domain" description="HTH iclR-type" evidence="4">
    <location>
        <begin position="33"/>
        <end position="95"/>
    </location>
</feature>
<evidence type="ECO:0000313" key="7">
    <source>
        <dbReference type="Proteomes" id="UP000295696"/>
    </source>
</evidence>
<dbReference type="InterPro" id="IPR014757">
    <property type="entry name" value="Tscrpt_reg_IclR_C"/>
</dbReference>
<dbReference type="Pfam" id="PF01614">
    <property type="entry name" value="IclR_C"/>
    <property type="match status" value="1"/>
</dbReference>
<keyword evidence="3" id="KW-0804">Transcription</keyword>
<dbReference type="PANTHER" id="PTHR30136">
    <property type="entry name" value="HELIX-TURN-HELIX TRANSCRIPTIONAL REGULATOR, ICLR FAMILY"/>
    <property type="match status" value="1"/>
</dbReference>
<reference evidence="6 7" key="1">
    <citation type="submission" date="2019-03" db="EMBL/GenBank/DDBJ databases">
        <title>Genomic Encyclopedia of Type Strains, Phase IV (KMG-IV): sequencing the most valuable type-strain genomes for metagenomic binning, comparative biology and taxonomic classification.</title>
        <authorList>
            <person name="Goeker M."/>
        </authorList>
    </citation>
    <scope>NUCLEOTIDE SEQUENCE [LARGE SCALE GENOMIC DNA]</scope>
    <source>
        <strain evidence="6 7">DSM 104836</strain>
    </source>
</reference>
<dbReference type="InterPro" id="IPR005471">
    <property type="entry name" value="Tscrpt_reg_IclR_N"/>
</dbReference>
<dbReference type="Pfam" id="PF09339">
    <property type="entry name" value="HTH_IclR"/>
    <property type="match status" value="1"/>
</dbReference>
<evidence type="ECO:0000256" key="1">
    <source>
        <dbReference type="ARBA" id="ARBA00023015"/>
    </source>
</evidence>
<dbReference type="GO" id="GO:0045892">
    <property type="term" value="P:negative regulation of DNA-templated transcription"/>
    <property type="evidence" value="ECO:0007669"/>
    <property type="project" value="TreeGrafter"/>
</dbReference>
<keyword evidence="7" id="KW-1185">Reference proteome</keyword>
<keyword evidence="2" id="KW-0238">DNA-binding</keyword>
<dbReference type="PANTHER" id="PTHR30136:SF35">
    <property type="entry name" value="HTH-TYPE TRANSCRIPTIONAL REGULATOR RV1719"/>
    <property type="match status" value="1"/>
</dbReference>
<comment type="caution">
    <text evidence="6">The sequence shown here is derived from an EMBL/GenBank/DDBJ whole genome shotgun (WGS) entry which is preliminary data.</text>
</comment>
<dbReference type="Proteomes" id="UP000295696">
    <property type="component" value="Unassembled WGS sequence"/>
</dbReference>
<accession>A0A4R3JF79</accession>
<gene>
    <name evidence="6" type="ORF">EDD52_105123</name>
</gene>
<dbReference type="Gene3D" id="3.30.450.40">
    <property type="match status" value="1"/>
</dbReference>
<dbReference type="PROSITE" id="PS51077">
    <property type="entry name" value="HTH_ICLR"/>
    <property type="match status" value="1"/>
</dbReference>
<dbReference type="EMBL" id="SLZU01000005">
    <property type="protein sequence ID" value="TCS64562.1"/>
    <property type="molecule type" value="Genomic_DNA"/>
</dbReference>
<dbReference type="SMART" id="SM00346">
    <property type="entry name" value="HTH_ICLR"/>
    <property type="match status" value="1"/>
</dbReference>
<dbReference type="SUPFAM" id="SSF46785">
    <property type="entry name" value="Winged helix' DNA-binding domain"/>
    <property type="match status" value="1"/>
</dbReference>
<keyword evidence="1" id="KW-0805">Transcription regulation</keyword>